<dbReference type="AlphaFoldDB" id="A0AA39RWG9"/>
<keyword evidence="3" id="KW-1185">Reference proteome</keyword>
<dbReference type="Proteomes" id="UP001168877">
    <property type="component" value="Unassembled WGS sequence"/>
</dbReference>
<dbReference type="EMBL" id="JAUESC010000384">
    <property type="protein sequence ID" value="KAK0582556.1"/>
    <property type="molecule type" value="Genomic_DNA"/>
</dbReference>
<evidence type="ECO:0000256" key="1">
    <source>
        <dbReference type="SAM" id="MobiDB-lite"/>
    </source>
</evidence>
<name>A0AA39RWG9_ACESA</name>
<comment type="caution">
    <text evidence="2">The sequence shown here is derived from an EMBL/GenBank/DDBJ whole genome shotgun (WGS) entry which is preliminary data.</text>
</comment>
<protein>
    <submittedName>
        <fullName evidence="2">Uncharacterized protein</fullName>
    </submittedName>
</protein>
<reference evidence="2" key="1">
    <citation type="journal article" date="2022" name="Plant J.">
        <title>Strategies of tolerance reflected in two North American maple genomes.</title>
        <authorList>
            <person name="McEvoy S.L."/>
            <person name="Sezen U.U."/>
            <person name="Trouern-Trend A."/>
            <person name="McMahon S.M."/>
            <person name="Schaberg P.G."/>
            <person name="Yang J."/>
            <person name="Wegrzyn J.L."/>
            <person name="Swenson N.G."/>
        </authorList>
    </citation>
    <scope>NUCLEOTIDE SEQUENCE</scope>
    <source>
        <strain evidence="2">NS2018</strain>
    </source>
</reference>
<feature type="region of interest" description="Disordered" evidence="1">
    <location>
        <begin position="1"/>
        <end position="23"/>
    </location>
</feature>
<reference evidence="2" key="2">
    <citation type="submission" date="2023-06" db="EMBL/GenBank/DDBJ databases">
        <authorList>
            <person name="Swenson N.G."/>
            <person name="Wegrzyn J.L."/>
            <person name="Mcevoy S.L."/>
        </authorList>
    </citation>
    <scope>NUCLEOTIDE SEQUENCE</scope>
    <source>
        <strain evidence="2">NS2018</strain>
        <tissue evidence="2">Leaf</tissue>
    </source>
</reference>
<evidence type="ECO:0000313" key="2">
    <source>
        <dbReference type="EMBL" id="KAK0582556.1"/>
    </source>
</evidence>
<accession>A0AA39RWG9</accession>
<proteinExistence type="predicted"/>
<organism evidence="2 3">
    <name type="scientific">Acer saccharum</name>
    <name type="common">Sugar maple</name>
    <dbReference type="NCBI Taxonomy" id="4024"/>
    <lineage>
        <taxon>Eukaryota</taxon>
        <taxon>Viridiplantae</taxon>
        <taxon>Streptophyta</taxon>
        <taxon>Embryophyta</taxon>
        <taxon>Tracheophyta</taxon>
        <taxon>Spermatophyta</taxon>
        <taxon>Magnoliopsida</taxon>
        <taxon>eudicotyledons</taxon>
        <taxon>Gunneridae</taxon>
        <taxon>Pentapetalae</taxon>
        <taxon>rosids</taxon>
        <taxon>malvids</taxon>
        <taxon>Sapindales</taxon>
        <taxon>Sapindaceae</taxon>
        <taxon>Hippocastanoideae</taxon>
        <taxon>Acereae</taxon>
        <taxon>Acer</taxon>
    </lineage>
</organism>
<sequence>MHHGERGTNGYSMTSDGEGKESFHKAGLGKNRTFVEMVTGNKSGCVNEDADGDVKVLDTLFKKRLEKGRMLVLIPYCQSCPNKIKVSVGNDNNNVLVEGASFPVKLNEDLAPADVQCVEALDKKVTCKLASFASDQDIDSLEKGRVSFLVKHKVKEGSKRSSCQGLGMKLRSSKNVSIGVAVGFDFNVKKVKMANIVAKAYSKLMGIRRKMVNVN</sequence>
<evidence type="ECO:0000313" key="3">
    <source>
        <dbReference type="Proteomes" id="UP001168877"/>
    </source>
</evidence>
<gene>
    <name evidence="2" type="ORF">LWI29_026992</name>
</gene>